<protein>
    <submittedName>
        <fullName evidence="1">Uncharacterized protein</fullName>
    </submittedName>
</protein>
<name>X1N8F9_9ZZZZ</name>
<accession>X1N8F9</accession>
<comment type="caution">
    <text evidence="1">The sequence shown here is derived from an EMBL/GenBank/DDBJ whole genome shotgun (WGS) entry which is preliminary data.</text>
</comment>
<feature type="non-terminal residue" evidence="1">
    <location>
        <position position="1"/>
    </location>
</feature>
<evidence type="ECO:0000313" key="1">
    <source>
        <dbReference type="EMBL" id="GAI39893.1"/>
    </source>
</evidence>
<dbReference type="EMBL" id="BARV01025032">
    <property type="protein sequence ID" value="GAI39893.1"/>
    <property type="molecule type" value="Genomic_DNA"/>
</dbReference>
<dbReference type="AlphaFoldDB" id="X1N8F9"/>
<gene>
    <name evidence="1" type="ORF">S06H3_40739</name>
</gene>
<sequence length="51" mass="6184">LSSQLIEGNPYVDSIMVYDPPWFDRKKGEKIFRNYLKTLRFNQKKVCLLKY</sequence>
<reference evidence="1" key="1">
    <citation type="journal article" date="2014" name="Front. Microbiol.">
        <title>High frequency of phylogenetically diverse reductive dehalogenase-homologous genes in deep subseafloor sedimentary metagenomes.</title>
        <authorList>
            <person name="Kawai M."/>
            <person name="Futagami T."/>
            <person name="Toyoda A."/>
            <person name="Takaki Y."/>
            <person name="Nishi S."/>
            <person name="Hori S."/>
            <person name="Arai W."/>
            <person name="Tsubouchi T."/>
            <person name="Morono Y."/>
            <person name="Uchiyama I."/>
            <person name="Ito T."/>
            <person name="Fujiyama A."/>
            <person name="Inagaki F."/>
            <person name="Takami H."/>
        </authorList>
    </citation>
    <scope>NUCLEOTIDE SEQUENCE</scope>
    <source>
        <strain evidence="1">Expedition CK06-06</strain>
    </source>
</reference>
<organism evidence="1">
    <name type="scientific">marine sediment metagenome</name>
    <dbReference type="NCBI Taxonomy" id="412755"/>
    <lineage>
        <taxon>unclassified sequences</taxon>
        <taxon>metagenomes</taxon>
        <taxon>ecological metagenomes</taxon>
    </lineage>
</organism>
<proteinExistence type="predicted"/>